<dbReference type="Gene3D" id="3.40.50.10090">
    <property type="match status" value="2"/>
</dbReference>
<evidence type="ECO:0000256" key="9">
    <source>
        <dbReference type="RuleBase" id="RU366031"/>
    </source>
</evidence>
<evidence type="ECO:0000256" key="3">
    <source>
        <dbReference type="ARBA" id="ARBA00013109"/>
    </source>
</evidence>
<organism evidence="11 12">
    <name type="scientific">Ureibacillus aquaedulcis</name>
    <dbReference type="NCBI Taxonomy" id="3058421"/>
    <lineage>
        <taxon>Bacteria</taxon>
        <taxon>Bacillati</taxon>
        <taxon>Bacillota</taxon>
        <taxon>Bacilli</taxon>
        <taxon>Bacillales</taxon>
        <taxon>Caryophanaceae</taxon>
        <taxon>Ureibacillus</taxon>
    </lineage>
</organism>
<dbReference type="PANTHER" id="PTHR38042:SF1">
    <property type="entry name" value="UROPORPHYRINOGEN-III SYNTHASE, CHLOROPLASTIC"/>
    <property type="match status" value="1"/>
</dbReference>
<dbReference type="Pfam" id="PF02602">
    <property type="entry name" value="HEM4"/>
    <property type="match status" value="1"/>
</dbReference>
<dbReference type="InterPro" id="IPR039793">
    <property type="entry name" value="UROS/Hem4"/>
</dbReference>
<evidence type="ECO:0000313" key="11">
    <source>
        <dbReference type="EMBL" id="MDN4494528.1"/>
    </source>
</evidence>
<dbReference type="CDD" id="cd06578">
    <property type="entry name" value="HemD"/>
    <property type="match status" value="1"/>
</dbReference>
<reference evidence="11" key="1">
    <citation type="submission" date="2023-07" db="EMBL/GenBank/DDBJ databases">
        <title>Ureibacillus sp. isolated from freshwater well.</title>
        <authorList>
            <person name="Kirdat K."/>
            <person name="Bhatt A."/>
            <person name="Teware R."/>
            <person name="Bhavsar Y."/>
            <person name="Yadav A."/>
        </authorList>
    </citation>
    <scope>NUCLEOTIDE SEQUENCE</scope>
    <source>
        <strain evidence="11">BA0131</strain>
    </source>
</reference>
<dbReference type="InterPro" id="IPR003754">
    <property type="entry name" value="4pyrrol_synth_uPrphyn_synth"/>
</dbReference>
<comment type="pathway">
    <text evidence="1 9">Porphyrin-containing compound metabolism; protoporphyrin-IX biosynthesis; coproporphyrinogen-III from 5-aminolevulinate: step 3/4.</text>
</comment>
<keyword evidence="5 9" id="KW-0627">Porphyrin biosynthesis</keyword>
<evidence type="ECO:0000256" key="7">
    <source>
        <dbReference type="ARBA" id="ARBA00040167"/>
    </source>
</evidence>
<dbReference type="GO" id="GO:0004852">
    <property type="term" value="F:uroporphyrinogen-III synthase activity"/>
    <property type="evidence" value="ECO:0007669"/>
    <property type="project" value="UniProtKB-EC"/>
</dbReference>
<evidence type="ECO:0000256" key="8">
    <source>
        <dbReference type="ARBA" id="ARBA00048617"/>
    </source>
</evidence>
<evidence type="ECO:0000256" key="5">
    <source>
        <dbReference type="ARBA" id="ARBA00023244"/>
    </source>
</evidence>
<evidence type="ECO:0000313" key="12">
    <source>
        <dbReference type="Proteomes" id="UP001172743"/>
    </source>
</evidence>
<comment type="function">
    <text evidence="6 9">Catalyzes cyclization of the linear tetrapyrrole, hydroxymethylbilane, to the macrocyclic uroporphyrinogen III.</text>
</comment>
<dbReference type="Proteomes" id="UP001172743">
    <property type="component" value="Unassembled WGS sequence"/>
</dbReference>
<evidence type="ECO:0000256" key="6">
    <source>
        <dbReference type="ARBA" id="ARBA00037589"/>
    </source>
</evidence>
<evidence type="ECO:0000256" key="4">
    <source>
        <dbReference type="ARBA" id="ARBA00023239"/>
    </source>
</evidence>
<comment type="similarity">
    <text evidence="2 9">Belongs to the uroporphyrinogen-III synthase family.</text>
</comment>
<feature type="domain" description="Tetrapyrrole biosynthesis uroporphyrinogen III synthase" evidence="10">
    <location>
        <begin position="24"/>
        <end position="241"/>
    </location>
</feature>
<protein>
    <recommendedName>
        <fullName evidence="7 9">Uroporphyrinogen-III synthase</fullName>
        <ecNumber evidence="3 9">4.2.1.75</ecNumber>
    </recommendedName>
</protein>
<sequence length="255" mass="28668">MLKPLEGKTVVVTGSSKTSAVLFEIEALGGEAEFYPLIETTEKIQPDDKLKLEQAQNFDWLIFTSQNAVEAFLNKIKRHQLKRSDFGGKIAAVGSKTADLLKEHHFEVNFTPTVYSADVFVSEFPQVAGDNPGCLFLRGSKAKETLKNGLPFELTEWTVYETHEKLSTVEPLIRLIQSRKQPIVIFASPSAVDVFAKNIVPIVGWQNAKYASIGHITAARIEHYGAQVTYKPTNYTMLAVIEEIRMREEIRHDRT</sequence>
<dbReference type="SUPFAM" id="SSF69618">
    <property type="entry name" value="HemD-like"/>
    <property type="match status" value="1"/>
</dbReference>
<comment type="catalytic activity">
    <reaction evidence="8 9">
        <text>hydroxymethylbilane = uroporphyrinogen III + H2O</text>
        <dbReference type="Rhea" id="RHEA:18965"/>
        <dbReference type="ChEBI" id="CHEBI:15377"/>
        <dbReference type="ChEBI" id="CHEBI:57308"/>
        <dbReference type="ChEBI" id="CHEBI:57845"/>
        <dbReference type="EC" id="4.2.1.75"/>
    </reaction>
</comment>
<evidence type="ECO:0000259" key="10">
    <source>
        <dbReference type="Pfam" id="PF02602"/>
    </source>
</evidence>
<dbReference type="RefSeq" id="WP_301138828.1">
    <property type="nucleotide sequence ID" value="NZ_JAUHTQ010000010.1"/>
</dbReference>
<gene>
    <name evidence="11" type="ORF">QYB95_13325</name>
</gene>
<proteinExistence type="inferred from homology"/>
<dbReference type="InterPro" id="IPR036108">
    <property type="entry name" value="4pyrrol_syn_uPrphyn_synt_sf"/>
</dbReference>
<accession>A0ABT8GT05</accession>
<dbReference type="PANTHER" id="PTHR38042">
    <property type="entry name" value="UROPORPHYRINOGEN-III SYNTHASE, CHLOROPLASTIC"/>
    <property type="match status" value="1"/>
</dbReference>
<dbReference type="EC" id="4.2.1.75" evidence="3 9"/>
<keyword evidence="4 9" id="KW-0456">Lyase</keyword>
<evidence type="ECO:0000256" key="1">
    <source>
        <dbReference type="ARBA" id="ARBA00004772"/>
    </source>
</evidence>
<name>A0ABT8GT05_9BACL</name>
<dbReference type="EMBL" id="JAUHTQ010000010">
    <property type="protein sequence ID" value="MDN4494528.1"/>
    <property type="molecule type" value="Genomic_DNA"/>
</dbReference>
<comment type="caution">
    <text evidence="11">The sequence shown here is derived from an EMBL/GenBank/DDBJ whole genome shotgun (WGS) entry which is preliminary data.</text>
</comment>
<evidence type="ECO:0000256" key="2">
    <source>
        <dbReference type="ARBA" id="ARBA00008133"/>
    </source>
</evidence>
<keyword evidence="12" id="KW-1185">Reference proteome</keyword>